<dbReference type="InterPro" id="IPR021810">
    <property type="entry name" value="T1RH-like_C"/>
</dbReference>
<dbReference type="Pfam" id="PF18766">
    <property type="entry name" value="SWI2_SNF2"/>
    <property type="match status" value="1"/>
</dbReference>
<comment type="similarity">
    <text evidence="2 10">Belongs to the HsdR family.</text>
</comment>
<evidence type="ECO:0000256" key="4">
    <source>
        <dbReference type="ARBA" id="ARBA00022741"/>
    </source>
</evidence>
<dbReference type="Gene3D" id="3.40.50.300">
    <property type="entry name" value="P-loop containing nucleotide triphosphate hydrolases"/>
    <property type="match status" value="3"/>
</dbReference>
<evidence type="ECO:0000256" key="1">
    <source>
        <dbReference type="ARBA" id="ARBA00000851"/>
    </source>
</evidence>
<dbReference type="GO" id="GO:0005524">
    <property type="term" value="F:ATP binding"/>
    <property type="evidence" value="ECO:0007669"/>
    <property type="project" value="UniProtKB-KW"/>
</dbReference>
<dbReference type="Proteomes" id="UP000183071">
    <property type="component" value="Unassembled WGS sequence"/>
</dbReference>
<dbReference type="PATRIC" id="fig|1300348.6.peg.1258"/>
<keyword evidence="3" id="KW-0540">Nuclease</keyword>
<evidence type="ECO:0000256" key="10">
    <source>
        <dbReference type="RuleBase" id="RU364115"/>
    </source>
</evidence>
<dbReference type="InterPro" id="IPR007409">
    <property type="entry name" value="Restrct_endonuc_type1_HsdR_N"/>
</dbReference>
<dbReference type="InterPro" id="IPR040980">
    <property type="entry name" value="SWI2_SNF2"/>
</dbReference>
<dbReference type="EMBL" id="LGBR01000001">
    <property type="protein sequence ID" value="KOY51699.1"/>
    <property type="molecule type" value="Genomic_DNA"/>
</dbReference>
<sequence length="1039" mass="117516">MLNENTIEVAFIEQLVNQGFTYYPGPEIAPYSDNPQRKSFDSVVLEEQFRQTLSLLNPSFPEHSITEAYNKVLNLGTEDIMLNNEVFHNYLTTGVTVEFTKDGVTKGKNIQLIDFDNPENNTFWVVNQLVIKENKTEKRLDAVIYVNGLPLVVVELKNATNETATVRKAFTQIQNYKTAVPSIFYYNALCIISDGIDAKTSSLSAPFTRYLNWKAPIETNGLKTELQTLTEHMLNKNVLLNLIKYCTVFESEEKVDNNTGLISISKIKKVAAYHQYYAVQKAVEQTIRATNKEIGNRKVGVIWHTQGSGKSLSMVFYSGKIITHPKMGNPTIVILTDRNDLDDQLFSTFGNCISLLRQTPIQASSREHLKELLKVSGGGVIFTTIQKFSPEEGNIYDTLSERTNIVVVADEAHRSQYGFKGRVVELEEGSEIRYGNAKYLRDALPNASYIGFTGTPIEKEDKSTPAVFGDYIDVYDIKQAVDDGSTVPLSYESRLVKIKLDKKVSEDVDSLVDEISGATEEQIEKSKKKNATINSIVGHPDRLKDVAEDIVSHFEARQQVFEGKAMIVGMTRQICVDLYAQIVKLKPEWHNNDLEKGTIKVIMTSSSDDPQSFQPHHSTKQQRKNLAIRMKDPNDELKLVIVRDMWLTGFDAPSMHTMYVDKKMQGANLMQAIARVNRVYKDKPGGLIVDYIGIGQELRNAMATYLQSGGEGKAYVDISEAIAMMKEKFEIVEQMFHNYNYKEYFSAPTNQKLQILLGAQNFILSDQKLRDRFVKEVLSLSKLFAMSIPSFEAEAIKDDVAFFQAVKARISKFSTSGVKSDYEVDTAIKQIVDEALASDGVIDVFKAAGIEAPSVGILSDEFLLEVKNMKQKNVAFELLKKLLSDDVRVRKTKNIAQAKKFSEMIESVVKKYHNNQIDSAQVLEELSAIAREMRLEDSKAEQLGLTEEEYAFYSVLNQNDSTKMLEDHKMKELIHHIVDIIRKNATVDWSKRSDVRAKLRLTVRKILIRYGYPPDVARMEADRVLEQSEVLAESLTEKF</sequence>
<evidence type="ECO:0000256" key="6">
    <source>
        <dbReference type="ARBA" id="ARBA00022759"/>
    </source>
</evidence>
<keyword evidence="4 10" id="KW-0547">Nucleotide-binding</keyword>
<proteinExistence type="inferred from homology"/>
<dbReference type="Pfam" id="PF04313">
    <property type="entry name" value="HSDR_N"/>
    <property type="match status" value="1"/>
</dbReference>
<dbReference type="SUPFAM" id="SSF52540">
    <property type="entry name" value="P-loop containing nucleoside triphosphate hydrolases"/>
    <property type="match status" value="2"/>
</dbReference>
<evidence type="ECO:0000313" key="12">
    <source>
        <dbReference type="EMBL" id="KOY51699.1"/>
    </source>
</evidence>
<keyword evidence="5 10" id="KW-0680">Restriction system</keyword>
<dbReference type="GO" id="GO:0003677">
    <property type="term" value="F:DNA binding"/>
    <property type="evidence" value="ECO:0007669"/>
    <property type="project" value="UniProtKB-KW"/>
</dbReference>
<dbReference type="PANTHER" id="PTHR30195">
    <property type="entry name" value="TYPE I SITE-SPECIFIC DEOXYRIBONUCLEASE PROTEIN SUBUNIT M AND R"/>
    <property type="match status" value="1"/>
</dbReference>
<dbReference type="InterPro" id="IPR014001">
    <property type="entry name" value="Helicase_ATP-bd"/>
</dbReference>
<dbReference type="PROSITE" id="PS51192">
    <property type="entry name" value="HELICASE_ATP_BIND_1"/>
    <property type="match status" value="1"/>
</dbReference>
<keyword evidence="6" id="KW-0255">Endonuclease</keyword>
<evidence type="ECO:0000256" key="2">
    <source>
        <dbReference type="ARBA" id="ARBA00008598"/>
    </source>
</evidence>
<dbReference type="EC" id="3.1.21.3" evidence="10"/>
<dbReference type="InterPro" id="IPR004473">
    <property type="entry name" value="Restrct_endonuc_typeI_HsdR"/>
</dbReference>
<keyword evidence="9 10" id="KW-0238">DNA-binding</keyword>
<organism evidence="12 14">
    <name type="scientific">Polaribacter dokdonensis DSW-5</name>
    <dbReference type="NCBI Taxonomy" id="1300348"/>
    <lineage>
        <taxon>Bacteria</taxon>
        <taxon>Pseudomonadati</taxon>
        <taxon>Bacteroidota</taxon>
        <taxon>Flavobacteriia</taxon>
        <taxon>Flavobacteriales</taxon>
        <taxon>Flavobacteriaceae</taxon>
    </lineage>
</organism>
<feature type="domain" description="Helicase ATP-binding" evidence="11">
    <location>
        <begin position="291"/>
        <end position="474"/>
    </location>
</feature>
<protein>
    <recommendedName>
        <fullName evidence="10">Type I restriction enzyme endonuclease subunit</fullName>
        <shortName evidence="10">R protein</shortName>
        <ecNumber evidence="10">3.1.21.3</ecNumber>
    </recommendedName>
</protein>
<dbReference type="RefSeq" id="WP_053973854.1">
    <property type="nucleotide sequence ID" value="NZ_FNUE01000001.1"/>
</dbReference>
<dbReference type="InterPro" id="IPR055180">
    <property type="entry name" value="HsdR_RecA-like_helicase_dom_2"/>
</dbReference>
<comment type="catalytic activity">
    <reaction evidence="1 10">
        <text>Endonucleolytic cleavage of DNA to give random double-stranded fragments with terminal 5'-phosphates, ATP is simultaneously hydrolyzed.</text>
        <dbReference type="EC" id="3.1.21.3"/>
    </reaction>
</comment>
<evidence type="ECO:0000256" key="8">
    <source>
        <dbReference type="ARBA" id="ARBA00022840"/>
    </source>
</evidence>
<evidence type="ECO:0000256" key="9">
    <source>
        <dbReference type="ARBA" id="ARBA00023125"/>
    </source>
</evidence>
<dbReference type="NCBIfam" id="TIGR00348">
    <property type="entry name" value="hsdR"/>
    <property type="match status" value="1"/>
</dbReference>
<evidence type="ECO:0000313" key="13">
    <source>
        <dbReference type="EMBL" id="SEE05239.1"/>
    </source>
</evidence>
<name>A0A0M9CGI0_9FLAO</name>
<dbReference type="Proteomes" id="UP000037716">
    <property type="component" value="Unassembled WGS sequence"/>
</dbReference>
<reference evidence="13 15" key="2">
    <citation type="submission" date="2016-10" db="EMBL/GenBank/DDBJ databases">
        <authorList>
            <person name="Varghese N."/>
            <person name="Submissions S."/>
        </authorList>
    </citation>
    <scope>NUCLEOTIDE SEQUENCE [LARGE SCALE GENOMIC DNA]</scope>
    <source>
        <strain evidence="13 15">DSW-5</strain>
    </source>
</reference>
<evidence type="ECO:0000259" key="11">
    <source>
        <dbReference type="PROSITE" id="PS51192"/>
    </source>
</evidence>
<accession>A0A0M9CGI0</accession>
<dbReference type="STRING" id="1300348.I602_1259"/>
<gene>
    <name evidence="12" type="ORF">I602_1259</name>
    <name evidence="13" type="ORF">SAMN05444353_0512</name>
</gene>
<dbReference type="Gene3D" id="3.90.1570.50">
    <property type="match status" value="1"/>
</dbReference>
<evidence type="ECO:0000256" key="5">
    <source>
        <dbReference type="ARBA" id="ARBA00022747"/>
    </source>
</evidence>
<evidence type="ECO:0000313" key="14">
    <source>
        <dbReference type="Proteomes" id="UP000037716"/>
    </source>
</evidence>
<dbReference type="CDD" id="cd18030">
    <property type="entry name" value="DEXHc_RE_I_HsdR"/>
    <property type="match status" value="1"/>
</dbReference>
<dbReference type="GO" id="GO:0009307">
    <property type="term" value="P:DNA restriction-modification system"/>
    <property type="evidence" value="ECO:0007669"/>
    <property type="project" value="UniProtKB-KW"/>
</dbReference>
<comment type="subunit">
    <text evidence="10">The type I restriction/modification system is composed of three polypeptides R, M and S.</text>
</comment>
<keyword evidence="7 10" id="KW-0378">Hydrolase</keyword>
<dbReference type="Pfam" id="PF22679">
    <property type="entry name" value="T1R_D3-like"/>
    <property type="match status" value="1"/>
</dbReference>
<dbReference type="InterPro" id="IPR051268">
    <property type="entry name" value="Type-I_R_enzyme_R_subunit"/>
</dbReference>
<comment type="function">
    <text evidence="10">Subunit R is required for both nuclease and ATPase activities, but not for modification.</text>
</comment>
<dbReference type="CDD" id="cd18800">
    <property type="entry name" value="SF2_C_EcoR124I-like"/>
    <property type="match status" value="1"/>
</dbReference>
<dbReference type="CDD" id="cd22332">
    <property type="entry name" value="HsdR_N"/>
    <property type="match status" value="1"/>
</dbReference>
<dbReference type="GO" id="GO:0009035">
    <property type="term" value="F:type I site-specific deoxyribonuclease activity"/>
    <property type="evidence" value="ECO:0007669"/>
    <property type="project" value="UniProtKB-EC"/>
</dbReference>
<dbReference type="AlphaFoldDB" id="A0A0M9CGI0"/>
<dbReference type="SMART" id="SM00487">
    <property type="entry name" value="DEXDc"/>
    <property type="match status" value="1"/>
</dbReference>
<keyword evidence="8 10" id="KW-0067">ATP-binding</keyword>
<dbReference type="Pfam" id="PF11867">
    <property type="entry name" value="T1RH-like_C"/>
    <property type="match status" value="1"/>
</dbReference>
<comment type="caution">
    <text evidence="12">The sequence shown here is derived from an EMBL/GenBank/DDBJ whole genome shotgun (WGS) entry which is preliminary data.</text>
</comment>
<dbReference type="PANTHER" id="PTHR30195:SF15">
    <property type="entry name" value="TYPE I RESTRICTION ENZYME HINDI ENDONUCLEASE SUBUNIT"/>
    <property type="match status" value="1"/>
</dbReference>
<evidence type="ECO:0000256" key="3">
    <source>
        <dbReference type="ARBA" id="ARBA00022722"/>
    </source>
</evidence>
<dbReference type="InterPro" id="IPR027417">
    <property type="entry name" value="P-loop_NTPase"/>
</dbReference>
<evidence type="ECO:0000313" key="15">
    <source>
        <dbReference type="Proteomes" id="UP000183071"/>
    </source>
</evidence>
<evidence type="ECO:0000256" key="7">
    <source>
        <dbReference type="ARBA" id="ARBA00022801"/>
    </source>
</evidence>
<dbReference type="EMBL" id="FNUE01000001">
    <property type="protein sequence ID" value="SEE05239.1"/>
    <property type="molecule type" value="Genomic_DNA"/>
</dbReference>
<keyword evidence="15" id="KW-1185">Reference proteome</keyword>
<reference evidence="12 14" key="1">
    <citation type="submission" date="2015-07" db="EMBL/GenBank/DDBJ databases">
        <title>Genome of Polaribacter dokdonenesis DSW-5, isolated from seawater off Dokdo in Korea.</title>
        <authorList>
            <person name="Yoon K."/>
            <person name="Song J.Y."/>
            <person name="Kim J.F."/>
        </authorList>
    </citation>
    <scope>NUCLEOTIDE SEQUENCE [LARGE SCALE GENOMIC DNA]</scope>
    <source>
        <strain evidence="12 14">DSW-5</strain>
    </source>
</reference>